<evidence type="ECO:0000256" key="1">
    <source>
        <dbReference type="PROSITE-ProRule" id="PRU00191"/>
    </source>
</evidence>
<dbReference type="Pfam" id="PF00017">
    <property type="entry name" value="SH2"/>
    <property type="match status" value="1"/>
</dbReference>
<feature type="compositionally biased region" description="Basic residues" evidence="3">
    <location>
        <begin position="52"/>
        <end position="61"/>
    </location>
</feature>
<organism evidence="5">
    <name type="scientific">Sipha flava</name>
    <name type="common">yellow sugarcane aphid</name>
    <dbReference type="NCBI Taxonomy" id="143950"/>
    <lineage>
        <taxon>Eukaryota</taxon>
        <taxon>Metazoa</taxon>
        <taxon>Ecdysozoa</taxon>
        <taxon>Arthropoda</taxon>
        <taxon>Hexapoda</taxon>
        <taxon>Insecta</taxon>
        <taxon>Pterygota</taxon>
        <taxon>Neoptera</taxon>
        <taxon>Paraneoptera</taxon>
        <taxon>Hemiptera</taxon>
        <taxon>Sternorrhyncha</taxon>
        <taxon>Aphidomorpha</taxon>
        <taxon>Aphidoidea</taxon>
        <taxon>Aphididae</taxon>
        <taxon>Sipha</taxon>
    </lineage>
</organism>
<dbReference type="SUPFAM" id="SSF55550">
    <property type="entry name" value="SH2 domain"/>
    <property type="match status" value="1"/>
</dbReference>
<dbReference type="PANTHER" id="PTHR14388">
    <property type="entry name" value="T CELL-SPECIFIC ADAPTER PROTEIN TSAD"/>
    <property type="match status" value="1"/>
</dbReference>
<feature type="coiled-coil region" evidence="2">
    <location>
        <begin position="197"/>
        <end position="249"/>
    </location>
</feature>
<dbReference type="SMART" id="SM00252">
    <property type="entry name" value="SH2"/>
    <property type="match status" value="1"/>
</dbReference>
<dbReference type="Gene3D" id="3.30.505.10">
    <property type="entry name" value="SH2 domain"/>
    <property type="match status" value="1"/>
</dbReference>
<dbReference type="EMBL" id="GGMS01002318">
    <property type="protein sequence ID" value="MBY71521.1"/>
    <property type="molecule type" value="Transcribed_RNA"/>
</dbReference>
<feature type="region of interest" description="Disordered" evidence="3">
    <location>
        <begin position="40"/>
        <end position="61"/>
    </location>
</feature>
<dbReference type="PANTHER" id="PTHR14388:SF17">
    <property type="entry name" value="SH2 DOMAIN-CONTAINING PROTEIN"/>
    <property type="match status" value="1"/>
</dbReference>
<gene>
    <name evidence="5" type="primary">SH2D4A</name>
    <name evidence="5" type="ORF">g.34315</name>
</gene>
<evidence type="ECO:0000259" key="4">
    <source>
        <dbReference type="PROSITE" id="PS50001"/>
    </source>
</evidence>
<dbReference type="InterPro" id="IPR000980">
    <property type="entry name" value="SH2"/>
</dbReference>
<keyword evidence="2" id="KW-0175">Coiled coil</keyword>
<dbReference type="AlphaFoldDB" id="A0A2S2Q1G4"/>
<proteinExistence type="predicted"/>
<evidence type="ECO:0000256" key="2">
    <source>
        <dbReference type="SAM" id="Coils"/>
    </source>
</evidence>
<evidence type="ECO:0000313" key="5">
    <source>
        <dbReference type="EMBL" id="MBY71521.1"/>
    </source>
</evidence>
<reference evidence="5" key="1">
    <citation type="submission" date="2018-04" db="EMBL/GenBank/DDBJ databases">
        <title>Transcriptome assembly of Sipha flava.</title>
        <authorList>
            <person name="Scully E.D."/>
            <person name="Geib S.M."/>
            <person name="Palmer N.A."/>
            <person name="Koch K."/>
            <person name="Bradshaw J."/>
            <person name="Heng-Moss T."/>
            <person name="Sarath G."/>
        </authorList>
    </citation>
    <scope>NUCLEOTIDE SEQUENCE</scope>
</reference>
<sequence>MLQQILKDMYVDPELLAELDEAQKQTLFCRMREEQVRRWSEWDNVESSKSANPKRPKNKKKVQWMMDANGNPWTWVMGEHKDDKTIEQIIEEEARESARLQAEQETEHLRLKVESELMAMLESKNKTPFNPQEKKILPGNEEIYCSVEDLKTRSTRKPCVTTQPMRGVLKELSFNKVSERVRNWEQKVMEERTSEIYISMKNKKKEEEKQAEEADKKQDIVWREQELKAKEAELQIRQIARQAREEHRRSQLFTDKPFNGVYMPNSSKPPSKKAVIEWFKAKEIPRRAGFEQDKNAIATWFHGLITRQEAEILLNNEPVGSFLVRLSERIWGYAITYKDFNCCKHYLVDASNGHYQFFGTNQMSHNTLSELVIYHQKMPITKTGEELLLRPCNRTTHLSPFIFQGLLKA</sequence>
<dbReference type="PRINTS" id="PR00401">
    <property type="entry name" value="SH2DOMAIN"/>
</dbReference>
<dbReference type="OrthoDB" id="10003345at2759"/>
<dbReference type="PROSITE" id="PS50001">
    <property type="entry name" value="SH2"/>
    <property type="match status" value="1"/>
</dbReference>
<protein>
    <submittedName>
        <fullName evidence="5">SH2 domain-containing protein 4A</fullName>
    </submittedName>
</protein>
<dbReference type="InterPro" id="IPR036860">
    <property type="entry name" value="SH2_dom_sf"/>
</dbReference>
<accession>A0A2S2Q1G4</accession>
<dbReference type="GO" id="GO:0005737">
    <property type="term" value="C:cytoplasm"/>
    <property type="evidence" value="ECO:0007669"/>
    <property type="project" value="TreeGrafter"/>
</dbReference>
<name>A0A2S2Q1G4_9HEMI</name>
<evidence type="ECO:0000256" key="3">
    <source>
        <dbReference type="SAM" id="MobiDB-lite"/>
    </source>
</evidence>
<keyword evidence="1" id="KW-0727">SH2 domain</keyword>
<feature type="domain" description="SH2" evidence="4">
    <location>
        <begin position="300"/>
        <end position="392"/>
    </location>
</feature>